<dbReference type="RefSeq" id="XP_033384694.1">
    <property type="nucleotide sequence ID" value="XM_033528055.1"/>
</dbReference>
<reference evidence="2" key="1">
    <citation type="journal article" date="2020" name="Stud. Mycol.">
        <title>101 Dothideomycetes genomes: a test case for predicting lifestyles and emergence of pathogens.</title>
        <authorList>
            <person name="Haridas S."/>
            <person name="Albert R."/>
            <person name="Binder M."/>
            <person name="Bloem J."/>
            <person name="Labutti K."/>
            <person name="Salamov A."/>
            <person name="Andreopoulos B."/>
            <person name="Baker S."/>
            <person name="Barry K."/>
            <person name="Bills G."/>
            <person name="Bluhm B."/>
            <person name="Cannon C."/>
            <person name="Castanera R."/>
            <person name="Culley D."/>
            <person name="Daum C."/>
            <person name="Ezra D."/>
            <person name="Gonzalez J."/>
            <person name="Henrissat B."/>
            <person name="Kuo A."/>
            <person name="Liang C."/>
            <person name="Lipzen A."/>
            <person name="Lutzoni F."/>
            <person name="Magnuson J."/>
            <person name="Mondo S."/>
            <person name="Nolan M."/>
            <person name="Ohm R."/>
            <person name="Pangilinan J."/>
            <person name="Park H.-J."/>
            <person name="Ramirez L."/>
            <person name="Alfaro M."/>
            <person name="Sun H."/>
            <person name="Tritt A."/>
            <person name="Yoshinaga Y."/>
            <person name="Zwiers L.-H."/>
            <person name="Turgeon B."/>
            <person name="Goodwin S."/>
            <person name="Spatafora J."/>
            <person name="Crous P."/>
            <person name="Grigoriev I."/>
        </authorList>
    </citation>
    <scope>NUCLEOTIDE SEQUENCE</scope>
    <source>
        <strain evidence="2">CBS 175.79</strain>
    </source>
</reference>
<name>A0A6A5XSP2_9PLEO</name>
<sequence>MNVPKEVPTPGASMKPPEPFAATPHRLRLSVCETVSADAACVRCLFPKTTLMSVETGSIHQLHQSPTRH</sequence>
<dbReference type="GeneID" id="54285452"/>
<feature type="non-terminal residue" evidence="2">
    <location>
        <position position="1"/>
    </location>
</feature>
<organism evidence="2 3">
    <name type="scientific">Aaosphaeria arxii CBS 175.79</name>
    <dbReference type="NCBI Taxonomy" id="1450172"/>
    <lineage>
        <taxon>Eukaryota</taxon>
        <taxon>Fungi</taxon>
        <taxon>Dikarya</taxon>
        <taxon>Ascomycota</taxon>
        <taxon>Pezizomycotina</taxon>
        <taxon>Dothideomycetes</taxon>
        <taxon>Pleosporomycetidae</taxon>
        <taxon>Pleosporales</taxon>
        <taxon>Pleosporales incertae sedis</taxon>
        <taxon>Aaosphaeria</taxon>
    </lineage>
</organism>
<feature type="region of interest" description="Disordered" evidence="1">
    <location>
        <begin position="1"/>
        <end position="20"/>
    </location>
</feature>
<gene>
    <name evidence="2" type="ORF">BU24DRAFT_422709</name>
</gene>
<keyword evidence="3" id="KW-1185">Reference proteome</keyword>
<evidence type="ECO:0000313" key="3">
    <source>
        <dbReference type="Proteomes" id="UP000799778"/>
    </source>
</evidence>
<dbReference type="EMBL" id="ML978069">
    <property type="protein sequence ID" value="KAF2016355.1"/>
    <property type="molecule type" value="Genomic_DNA"/>
</dbReference>
<dbReference type="AlphaFoldDB" id="A0A6A5XSP2"/>
<proteinExistence type="predicted"/>
<accession>A0A6A5XSP2</accession>
<evidence type="ECO:0000256" key="1">
    <source>
        <dbReference type="SAM" id="MobiDB-lite"/>
    </source>
</evidence>
<dbReference type="Proteomes" id="UP000799778">
    <property type="component" value="Unassembled WGS sequence"/>
</dbReference>
<evidence type="ECO:0000313" key="2">
    <source>
        <dbReference type="EMBL" id="KAF2016355.1"/>
    </source>
</evidence>
<protein>
    <submittedName>
        <fullName evidence="2">Uncharacterized protein</fullName>
    </submittedName>
</protein>